<evidence type="ECO:0000313" key="3">
    <source>
        <dbReference type="Proteomes" id="UP001596250"/>
    </source>
</evidence>
<organism evidence="2 3">
    <name type="scientific">Marinicrinis lubricantis</name>
    <dbReference type="NCBI Taxonomy" id="2086470"/>
    <lineage>
        <taxon>Bacteria</taxon>
        <taxon>Bacillati</taxon>
        <taxon>Bacillota</taxon>
        <taxon>Bacilli</taxon>
        <taxon>Bacillales</taxon>
        <taxon>Paenibacillaceae</taxon>
    </lineage>
</organism>
<keyword evidence="2" id="KW-0456">Lyase</keyword>
<name>A0ABW1IPG3_9BACL</name>
<dbReference type="GO" id="GO:0016829">
    <property type="term" value="F:lyase activity"/>
    <property type="evidence" value="ECO:0007669"/>
    <property type="project" value="UniProtKB-KW"/>
</dbReference>
<dbReference type="RefSeq" id="WP_379894328.1">
    <property type="nucleotide sequence ID" value="NZ_CBCSCT010000058.1"/>
</dbReference>
<dbReference type="Proteomes" id="UP001596250">
    <property type="component" value="Unassembled WGS sequence"/>
</dbReference>
<gene>
    <name evidence="2" type="primary">larC</name>
    <name evidence="2" type="ORF">ACFPXP_11345</name>
</gene>
<evidence type="ECO:0000313" key="2">
    <source>
        <dbReference type="EMBL" id="MFC5987007.1"/>
    </source>
</evidence>
<proteinExistence type="predicted"/>
<dbReference type="InterPro" id="IPR002822">
    <property type="entry name" value="Ni_insertion"/>
</dbReference>
<dbReference type="Pfam" id="PF01969">
    <property type="entry name" value="Ni_insertion"/>
    <property type="match status" value="1"/>
</dbReference>
<dbReference type="Gene3D" id="3.10.20.300">
    <property type="entry name" value="mk0293 like domain"/>
    <property type="match status" value="1"/>
</dbReference>
<dbReference type="Gene3D" id="3.30.70.1380">
    <property type="entry name" value="Transcriptional regulatory protein pf0864 domain like"/>
    <property type="match status" value="1"/>
</dbReference>
<protein>
    <submittedName>
        <fullName evidence="2">Nickel insertion protein</fullName>
        <ecNumber evidence="2">4.99.1.12</ecNumber>
    </submittedName>
</protein>
<sequence>MDRFNHLEEHIDEGMVMIQANLDDMNPEMTSYVMDLLFEAGANDVFWVPIVMKKGRPGMMLNVFAHRDRLAELKEIIFRETTTLGIRYSAWTCHRLGREKVDVNTPWGTVTVKVGIFEGEAVQYAPEYEDCRRISEKADIPLKKVYDEVRFRYSVMRESRNNQL</sequence>
<dbReference type="PANTHER" id="PTHR36566">
    <property type="entry name" value="NICKEL INSERTION PROTEIN-RELATED"/>
    <property type="match status" value="1"/>
</dbReference>
<dbReference type="PANTHER" id="PTHR36566:SF1">
    <property type="entry name" value="PYRIDINIUM-3,5-BISTHIOCARBOXYLIC ACID MONONUCLEOTIDE NICKEL INSERTION PROTEIN"/>
    <property type="match status" value="1"/>
</dbReference>
<reference evidence="3" key="1">
    <citation type="journal article" date="2019" name="Int. J. Syst. Evol. Microbiol.">
        <title>The Global Catalogue of Microorganisms (GCM) 10K type strain sequencing project: providing services to taxonomists for standard genome sequencing and annotation.</title>
        <authorList>
            <consortium name="The Broad Institute Genomics Platform"/>
            <consortium name="The Broad Institute Genome Sequencing Center for Infectious Disease"/>
            <person name="Wu L."/>
            <person name="Ma J."/>
        </authorList>
    </citation>
    <scope>NUCLEOTIDE SEQUENCE [LARGE SCALE GENOMIC DNA]</scope>
    <source>
        <strain evidence="3">CCM 8749</strain>
    </source>
</reference>
<comment type="caution">
    <text evidence="2">The sequence shown here is derived from an EMBL/GenBank/DDBJ whole genome shotgun (WGS) entry which is preliminary data.</text>
</comment>
<keyword evidence="3" id="KW-1185">Reference proteome</keyword>
<dbReference type="EC" id="4.99.1.12" evidence="2"/>
<evidence type="ECO:0000256" key="1">
    <source>
        <dbReference type="ARBA" id="ARBA00022596"/>
    </source>
</evidence>
<dbReference type="EMBL" id="JBHSQV010000147">
    <property type="protein sequence ID" value="MFC5987007.1"/>
    <property type="molecule type" value="Genomic_DNA"/>
</dbReference>
<keyword evidence="1" id="KW-0533">Nickel</keyword>
<accession>A0ABW1IPG3</accession>